<dbReference type="EMBL" id="JACHDD010000019">
    <property type="protein sequence ID" value="MBB5429123.1"/>
    <property type="molecule type" value="Genomic_DNA"/>
</dbReference>
<evidence type="ECO:0000259" key="1">
    <source>
        <dbReference type="Pfam" id="PF20546"/>
    </source>
</evidence>
<dbReference type="Proteomes" id="UP000592780">
    <property type="component" value="Unassembled WGS sequence"/>
</dbReference>
<keyword evidence="3" id="KW-1185">Reference proteome</keyword>
<dbReference type="AlphaFoldDB" id="A0A7W8QFZ1"/>
<dbReference type="InterPro" id="IPR046648">
    <property type="entry name" value="DUF6760"/>
</dbReference>
<evidence type="ECO:0000313" key="2">
    <source>
        <dbReference type="EMBL" id="MBB5429123.1"/>
    </source>
</evidence>
<feature type="domain" description="DUF6760" evidence="1">
    <location>
        <begin position="8"/>
        <end position="51"/>
    </location>
</feature>
<reference evidence="2 3" key="1">
    <citation type="submission" date="2020-08" db="EMBL/GenBank/DDBJ databases">
        <title>Genomic Encyclopedia of Type Strains, Phase IV (KMG-V): Genome sequencing to study the core and pangenomes of soil and plant-associated prokaryotes.</title>
        <authorList>
            <person name="Whitman W."/>
        </authorList>
    </citation>
    <scope>NUCLEOTIDE SEQUENCE [LARGE SCALE GENOMIC DNA]</scope>
    <source>
        <strain evidence="2 3">JPY158</strain>
    </source>
</reference>
<proteinExistence type="predicted"/>
<comment type="caution">
    <text evidence="2">The sequence shown here is derived from an EMBL/GenBank/DDBJ whole genome shotgun (WGS) entry which is preliminary data.</text>
</comment>
<sequence length="52" mass="6251">MVGYPLGQLNEEVAYIAYHFHWPMETILDLEHRDRRHWVMQIASLNQRANEA</sequence>
<gene>
    <name evidence="2" type="ORF">HDG40_007318</name>
</gene>
<protein>
    <recommendedName>
        <fullName evidence="1">DUF6760 domain-containing protein</fullName>
    </recommendedName>
</protein>
<accession>A0A7W8QFZ1</accession>
<evidence type="ECO:0000313" key="3">
    <source>
        <dbReference type="Proteomes" id="UP000592780"/>
    </source>
</evidence>
<dbReference type="Pfam" id="PF20546">
    <property type="entry name" value="DUF6760"/>
    <property type="match status" value="1"/>
</dbReference>
<organism evidence="2 3">
    <name type="scientific">Paraburkholderia atlantica</name>
    <dbReference type="NCBI Taxonomy" id="2654982"/>
    <lineage>
        <taxon>Bacteria</taxon>
        <taxon>Pseudomonadati</taxon>
        <taxon>Pseudomonadota</taxon>
        <taxon>Betaproteobacteria</taxon>
        <taxon>Burkholderiales</taxon>
        <taxon>Burkholderiaceae</taxon>
        <taxon>Paraburkholderia</taxon>
    </lineage>
</organism>
<name>A0A7W8QFZ1_PARAM</name>